<protein>
    <recommendedName>
        <fullName evidence="2">DUF5672 domain-containing protein</fullName>
    </recommendedName>
</protein>
<keyword evidence="1" id="KW-1133">Transmembrane helix</keyword>
<proteinExistence type="predicted"/>
<keyword evidence="4" id="KW-1185">Reference proteome</keyword>
<dbReference type="Pfam" id="PF18922">
    <property type="entry name" value="DUF5672"/>
    <property type="match status" value="1"/>
</dbReference>
<keyword evidence="1" id="KW-0812">Transmembrane</keyword>
<feature type="domain" description="DUF5672" evidence="2">
    <location>
        <begin position="217"/>
        <end position="368"/>
    </location>
</feature>
<keyword evidence="1" id="KW-0472">Membrane</keyword>
<reference evidence="3 4" key="1">
    <citation type="submission" date="2023-08" db="EMBL/GenBank/DDBJ databases">
        <authorList>
            <person name="Palmer J.M."/>
        </authorList>
    </citation>
    <scope>NUCLEOTIDE SEQUENCE [LARGE SCALE GENOMIC DNA]</scope>
    <source>
        <strain evidence="3 4">TWF481</strain>
    </source>
</reference>
<organism evidence="3 4">
    <name type="scientific">Arthrobotrys musiformis</name>
    <dbReference type="NCBI Taxonomy" id="47236"/>
    <lineage>
        <taxon>Eukaryota</taxon>
        <taxon>Fungi</taxon>
        <taxon>Dikarya</taxon>
        <taxon>Ascomycota</taxon>
        <taxon>Pezizomycotina</taxon>
        <taxon>Orbiliomycetes</taxon>
        <taxon>Orbiliales</taxon>
        <taxon>Orbiliaceae</taxon>
        <taxon>Arthrobotrys</taxon>
    </lineage>
</organism>
<evidence type="ECO:0000259" key="2">
    <source>
        <dbReference type="Pfam" id="PF18922"/>
    </source>
</evidence>
<dbReference type="InterPro" id="IPR043729">
    <property type="entry name" value="DUF5672"/>
</dbReference>
<gene>
    <name evidence="3" type="ORF">TWF481_008877</name>
</gene>
<dbReference type="Proteomes" id="UP001370758">
    <property type="component" value="Unassembled WGS sequence"/>
</dbReference>
<sequence length="399" mass="45434">MMFSILRNYIRNSSRTSLGSEPSTYHNVNVASNANSNINHTHKKHKYKNSDYINHYDPDKEGYQEDQDPGDLFHSQSSSSWCMKVQQIPYSIVSFLLSRRRRRGLFGIMLSGRNALVAITVLVLLGLMTLMPSQPLSLRYNPTFTASRTFKIHNKVAAIADTSFSPHHIPLVMHYSGVLGSEWPIVYYTSQETYDAHLKPGVANVSKVWARALDEGRIQVRLLPTKFTMTSRKGVNGFLTDKWMWEDLAPAKHVLVFQADAMICGNAHKTVDDFLEWDMIGATLAPEGRMYNGGLSLRNRDKILKILNEHNYERDLKANVFEFEGEDVWYSKRLDMMGANLPSNQIALEFACEYHFHMQVQKQPMGYHKVHKAAPSRVSEIAEWCPEIHLAAPGKLGRG</sequence>
<dbReference type="EMBL" id="JAVHJL010000005">
    <property type="protein sequence ID" value="KAK6503874.1"/>
    <property type="molecule type" value="Genomic_DNA"/>
</dbReference>
<evidence type="ECO:0000313" key="4">
    <source>
        <dbReference type="Proteomes" id="UP001370758"/>
    </source>
</evidence>
<evidence type="ECO:0000256" key="1">
    <source>
        <dbReference type="SAM" id="Phobius"/>
    </source>
</evidence>
<accession>A0AAV9WAF7</accession>
<dbReference type="AlphaFoldDB" id="A0AAV9WAF7"/>
<feature type="transmembrane region" description="Helical" evidence="1">
    <location>
        <begin position="105"/>
        <end position="131"/>
    </location>
</feature>
<comment type="caution">
    <text evidence="3">The sequence shown here is derived from an EMBL/GenBank/DDBJ whole genome shotgun (WGS) entry which is preliminary data.</text>
</comment>
<name>A0AAV9WAF7_9PEZI</name>
<evidence type="ECO:0000313" key="3">
    <source>
        <dbReference type="EMBL" id="KAK6503874.1"/>
    </source>
</evidence>